<keyword evidence="3" id="KW-0548">Nucleotidyltransferase</keyword>
<evidence type="ECO:0000256" key="7">
    <source>
        <dbReference type="ARBA" id="ARBA00022918"/>
    </source>
</evidence>
<dbReference type="Proteomes" id="UP000321947">
    <property type="component" value="Unassembled WGS sequence"/>
</dbReference>
<dbReference type="PANTHER" id="PTHR37984">
    <property type="entry name" value="PROTEIN CBG26694"/>
    <property type="match status" value="1"/>
</dbReference>
<keyword evidence="5" id="KW-0255">Endonuclease</keyword>
<dbReference type="Gene3D" id="3.10.20.370">
    <property type="match status" value="1"/>
</dbReference>
<dbReference type="Pfam" id="PF08284">
    <property type="entry name" value="RVP_2"/>
    <property type="match status" value="1"/>
</dbReference>
<dbReference type="InterPro" id="IPR050951">
    <property type="entry name" value="Retrovirus_Pol_polyprotein"/>
</dbReference>
<dbReference type="Gene3D" id="3.30.70.270">
    <property type="match status" value="2"/>
</dbReference>
<name>A0A5D3E262_CUCMM</name>
<evidence type="ECO:0000256" key="3">
    <source>
        <dbReference type="ARBA" id="ARBA00022695"/>
    </source>
</evidence>
<dbReference type="Proteomes" id="UP000321393">
    <property type="component" value="Unassembled WGS sequence"/>
</dbReference>
<proteinExistence type="predicted"/>
<feature type="domain" description="Reverse transcriptase/retrotransposon-derived protein RNase H-like" evidence="10">
    <location>
        <begin position="542"/>
        <end position="636"/>
    </location>
</feature>
<dbReference type="EMBL" id="SSTD01000959">
    <property type="protein sequence ID" value="TYK29964.1"/>
    <property type="molecule type" value="Genomic_DNA"/>
</dbReference>
<keyword evidence="8" id="KW-0511">Multifunctional enzyme</keyword>
<dbReference type="AlphaFoldDB" id="A0A5D3E262"/>
<dbReference type="FunFam" id="3.30.70.270:FF:000020">
    <property type="entry name" value="Transposon Tf2-6 polyprotein-like Protein"/>
    <property type="match status" value="1"/>
</dbReference>
<evidence type="ECO:0000313" key="11">
    <source>
        <dbReference type="EMBL" id="KAA0053078.1"/>
    </source>
</evidence>
<evidence type="ECO:0000256" key="1">
    <source>
        <dbReference type="ARBA" id="ARBA00022670"/>
    </source>
</evidence>
<dbReference type="Pfam" id="PF17919">
    <property type="entry name" value="RT_RNaseH_2"/>
    <property type="match status" value="1"/>
</dbReference>
<keyword evidence="7" id="KW-0695">RNA-directed DNA polymerase</keyword>
<evidence type="ECO:0000259" key="10">
    <source>
        <dbReference type="Pfam" id="PF17919"/>
    </source>
</evidence>
<evidence type="ECO:0000256" key="5">
    <source>
        <dbReference type="ARBA" id="ARBA00022759"/>
    </source>
</evidence>
<organism evidence="12 14">
    <name type="scientific">Cucumis melo var. makuwa</name>
    <name type="common">Oriental melon</name>
    <dbReference type="NCBI Taxonomy" id="1194695"/>
    <lineage>
        <taxon>Eukaryota</taxon>
        <taxon>Viridiplantae</taxon>
        <taxon>Streptophyta</taxon>
        <taxon>Embryophyta</taxon>
        <taxon>Tracheophyta</taxon>
        <taxon>Spermatophyta</taxon>
        <taxon>Magnoliopsida</taxon>
        <taxon>eudicotyledons</taxon>
        <taxon>Gunneridae</taxon>
        <taxon>Pentapetalae</taxon>
        <taxon>rosids</taxon>
        <taxon>fabids</taxon>
        <taxon>Cucurbitales</taxon>
        <taxon>Cucurbitaceae</taxon>
        <taxon>Benincaseae</taxon>
        <taxon>Cucumis</taxon>
    </lineage>
</organism>
<keyword evidence="6" id="KW-0378">Hydrolase</keyword>
<sequence>MPMIETSLSDIAKNLELMRLQSEKQQQMLLMMGESNVKERSIMSERMAELAARDSVIAKGKESEATSSKVVELDRNIGDVRNKRRPIMKRIPVTRTNLKRSKCRCLLEKILTHDYFVSKGKYPPQPMATNKSGASNNVGENKGNTSFPIRMITPRSSNANEEYEIIEEKELATPKIKRDGTTYVELSINSIVGLNDPGTMKLVKRLQSSTKETTHCGVILGSRTTIQDKGICEALEVQLKDWTVKDDFLPLELEGVDIILGMQWLHSLGVTVVDWKNLTLTFTGNGKQICIKGDPSLTKAHISLKSMFKTWGEQDKGFQIECKAVEVNDNIKIDCFVANVQSNETNSVHTVLEQYVNIFEWLDKLPPRRNIEHHIPLKKGTDPINVRPYRYSYHHKEEMEKLVGEMLASGVIRLNKFSILVVEELFDELNRVTLFSKIDLKSGYHQIKLVDEDIEKTAFRTHEGHYEFLVMPFGKNVDEHVNHMELVFSILRNMNSDWLKPTNIREVRGFLGLTSYYRRFVQQHGSIVAPLTQLLKKRGFKWNEEAEEAFERLKKAMMSLLVLALPSFDHPFETKTDVSGYGVGALLIQSKRPIAFYSHTLAMRDNARPIYERELMVVVLAVQRWRPYLLGTKFIVKTDQKSLKFLLEQRAVQP</sequence>
<dbReference type="InterPro" id="IPR041577">
    <property type="entry name" value="RT_RNaseH_2"/>
</dbReference>
<accession>A0A5D3E262</accession>
<evidence type="ECO:0000256" key="2">
    <source>
        <dbReference type="ARBA" id="ARBA00022679"/>
    </source>
</evidence>
<keyword evidence="1" id="KW-0645">Protease</keyword>
<evidence type="ECO:0000313" key="12">
    <source>
        <dbReference type="EMBL" id="TYK29964.1"/>
    </source>
</evidence>
<feature type="region of interest" description="Disordered" evidence="9">
    <location>
        <begin position="128"/>
        <end position="151"/>
    </location>
</feature>
<evidence type="ECO:0000313" key="14">
    <source>
        <dbReference type="Proteomes" id="UP000321947"/>
    </source>
</evidence>
<evidence type="ECO:0000313" key="13">
    <source>
        <dbReference type="Proteomes" id="UP000321393"/>
    </source>
</evidence>
<dbReference type="InterPro" id="IPR021109">
    <property type="entry name" value="Peptidase_aspartic_dom_sf"/>
</dbReference>
<comment type="caution">
    <text evidence="12">The sequence shown here is derived from an EMBL/GenBank/DDBJ whole genome shotgun (WGS) entry which is preliminary data.</text>
</comment>
<evidence type="ECO:0000256" key="8">
    <source>
        <dbReference type="ARBA" id="ARBA00023268"/>
    </source>
</evidence>
<dbReference type="GO" id="GO:0008233">
    <property type="term" value="F:peptidase activity"/>
    <property type="evidence" value="ECO:0007669"/>
    <property type="project" value="UniProtKB-KW"/>
</dbReference>
<dbReference type="InterPro" id="IPR043502">
    <property type="entry name" value="DNA/RNA_pol_sf"/>
</dbReference>
<dbReference type="SUPFAM" id="SSF56672">
    <property type="entry name" value="DNA/RNA polymerases"/>
    <property type="match status" value="1"/>
</dbReference>
<dbReference type="FunFam" id="3.10.10.10:FF:000007">
    <property type="entry name" value="Retrovirus-related Pol polyprotein from transposon 17.6-like Protein"/>
    <property type="match status" value="1"/>
</dbReference>
<dbReference type="Gene3D" id="2.40.70.10">
    <property type="entry name" value="Acid Proteases"/>
    <property type="match status" value="1"/>
</dbReference>
<dbReference type="PANTHER" id="PTHR37984:SF5">
    <property type="entry name" value="PROTEIN NYNRIN-LIKE"/>
    <property type="match status" value="1"/>
</dbReference>
<dbReference type="GO" id="GO:0003964">
    <property type="term" value="F:RNA-directed DNA polymerase activity"/>
    <property type="evidence" value="ECO:0007669"/>
    <property type="project" value="UniProtKB-KW"/>
</dbReference>
<dbReference type="CDD" id="cd00303">
    <property type="entry name" value="retropepsin_like"/>
    <property type="match status" value="1"/>
</dbReference>
<dbReference type="GO" id="GO:0004519">
    <property type="term" value="F:endonuclease activity"/>
    <property type="evidence" value="ECO:0007669"/>
    <property type="project" value="UniProtKB-KW"/>
</dbReference>
<dbReference type="GO" id="GO:0006508">
    <property type="term" value="P:proteolysis"/>
    <property type="evidence" value="ECO:0007669"/>
    <property type="project" value="UniProtKB-KW"/>
</dbReference>
<dbReference type="Gene3D" id="3.10.10.10">
    <property type="entry name" value="HIV Type 1 Reverse Transcriptase, subunit A, domain 1"/>
    <property type="match status" value="2"/>
</dbReference>
<reference evidence="13 14" key="1">
    <citation type="submission" date="2019-08" db="EMBL/GenBank/DDBJ databases">
        <title>Draft genome sequences of two oriental melons (Cucumis melo L. var makuwa).</title>
        <authorList>
            <person name="Kwon S.-Y."/>
        </authorList>
    </citation>
    <scope>NUCLEOTIDE SEQUENCE [LARGE SCALE GENOMIC DNA]</scope>
    <source>
        <strain evidence="14">cv. Chang Bougi</strain>
        <strain evidence="13">cv. SW 3</strain>
        <tissue evidence="12">Leaf</tissue>
    </source>
</reference>
<evidence type="ECO:0000256" key="4">
    <source>
        <dbReference type="ARBA" id="ARBA00022722"/>
    </source>
</evidence>
<evidence type="ECO:0000256" key="9">
    <source>
        <dbReference type="SAM" id="MobiDB-lite"/>
    </source>
</evidence>
<dbReference type="OrthoDB" id="10047254at2759"/>
<dbReference type="CDD" id="cd01647">
    <property type="entry name" value="RT_LTR"/>
    <property type="match status" value="1"/>
</dbReference>
<protein>
    <submittedName>
        <fullName evidence="12">Transposon Tf2-9 polyprotein</fullName>
    </submittedName>
</protein>
<gene>
    <name evidence="12" type="ORF">E5676_scaffold588G00290</name>
    <name evidence="11" type="ORF">E6C27_scaffold778G00020</name>
</gene>
<dbReference type="InterPro" id="IPR043128">
    <property type="entry name" value="Rev_trsase/Diguanyl_cyclase"/>
</dbReference>
<evidence type="ECO:0000256" key="6">
    <source>
        <dbReference type="ARBA" id="ARBA00022801"/>
    </source>
</evidence>
<dbReference type="EMBL" id="SSTE01009956">
    <property type="protein sequence ID" value="KAA0053078.1"/>
    <property type="molecule type" value="Genomic_DNA"/>
</dbReference>
<feature type="compositionally biased region" description="Polar residues" evidence="9">
    <location>
        <begin position="128"/>
        <end position="147"/>
    </location>
</feature>
<keyword evidence="4" id="KW-0540">Nuclease</keyword>
<keyword evidence="2" id="KW-0808">Transferase</keyword>